<evidence type="ECO:0000256" key="2">
    <source>
        <dbReference type="PROSITE-ProRule" id="PRU00035"/>
    </source>
</evidence>
<feature type="compositionally biased region" description="Acidic residues" evidence="3">
    <location>
        <begin position="248"/>
        <end position="270"/>
    </location>
</feature>
<proteinExistence type="predicted"/>
<evidence type="ECO:0000259" key="4">
    <source>
        <dbReference type="PROSITE" id="PS50014"/>
    </source>
</evidence>
<name>A0ABV0P7W8_9TELE</name>
<dbReference type="Proteomes" id="UP001476798">
    <property type="component" value="Unassembled WGS sequence"/>
</dbReference>
<organism evidence="5 6">
    <name type="scientific">Goodea atripinnis</name>
    <dbReference type="NCBI Taxonomy" id="208336"/>
    <lineage>
        <taxon>Eukaryota</taxon>
        <taxon>Metazoa</taxon>
        <taxon>Chordata</taxon>
        <taxon>Craniata</taxon>
        <taxon>Vertebrata</taxon>
        <taxon>Euteleostomi</taxon>
        <taxon>Actinopterygii</taxon>
        <taxon>Neopterygii</taxon>
        <taxon>Teleostei</taxon>
        <taxon>Neoteleostei</taxon>
        <taxon>Acanthomorphata</taxon>
        <taxon>Ovalentaria</taxon>
        <taxon>Atherinomorphae</taxon>
        <taxon>Cyprinodontiformes</taxon>
        <taxon>Goodeidae</taxon>
        <taxon>Goodea</taxon>
    </lineage>
</organism>
<feature type="compositionally biased region" description="Polar residues" evidence="3">
    <location>
        <begin position="115"/>
        <end position="124"/>
    </location>
</feature>
<dbReference type="PROSITE" id="PS50014">
    <property type="entry name" value="BROMODOMAIN_2"/>
    <property type="match status" value="1"/>
</dbReference>
<gene>
    <name evidence="5" type="ORF">GOODEAATRI_026084</name>
</gene>
<comment type="caution">
    <text evidence="5">The sequence shown here is derived from an EMBL/GenBank/DDBJ whole genome shotgun (WGS) entry which is preliminary data.</text>
</comment>
<evidence type="ECO:0000313" key="5">
    <source>
        <dbReference type="EMBL" id="MEQ2179543.1"/>
    </source>
</evidence>
<protein>
    <recommendedName>
        <fullName evidence="4">Bromo domain-containing protein</fullName>
    </recommendedName>
</protein>
<keyword evidence="6" id="KW-1185">Reference proteome</keyword>
<feature type="domain" description="Bromo" evidence="4">
    <location>
        <begin position="334"/>
        <end position="379"/>
    </location>
</feature>
<dbReference type="PRINTS" id="PR00503">
    <property type="entry name" value="BROMODOMAIN"/>
</dbReference>
<dbReference type="InterPro" id="IPR036427">
    <property type="entry name" value="Bromodomain-like_sf"/>
</dbReference>
<dbReference type="PANTHER" id="PTHR15398:SF4">
    <property type="entry name" value="BROMODOMAIN-CONTAINING PROTEIN 8 ISOFORM X1"/>
    <property type="match status" value="1"/>
</dbReference>
<dbReference type="Gene3D" id="1.20.920.10">
    <property type="entry name" value="Bromodomain-like"/>
    <property type="match status" value="1"/>
</dbReference>
<feature type="compositionally biased region" description="Basic and acidic residues" evidence="3">
    <location>
        <begin position="226"/>
        <end position="241"/>
    </location>
</feature>
<feature type="region of interest" description="Disordered" evidence="3">
    <location>
        <begin position="412"/>
        <end position="432"/>
    </location>
</feature>
<dbReference type="SMART" id="SM00297">
    <property type="entry name" value="BROMO"/>
    <property type="match status" value="1"/>
</dbReference>
<feature type="region of interest" description="Disordered" evidence="3">
    <location>
        <begin position="1"/>
        <end position="124"/>
    </location>
</feature>
<reference evidence="5 6" key="1">
    <citation type="submission" date="2021-06" db="EMBL/GenBank/DDBJ databases">
        <authorList>
            <person name="Palmer J.M."/>
        </authorList>
    </citation>
    <scope>NUCLEOTIDE SEQUENCE [LARGE SCALE GENOMIC DNA]</scope>
    <source>
        <strain evidence="5 6">GA_2019</strain>
        <tissue evidence="5">Muscle</tissue>
    </source>
</reference>
<feature type="compositionally biased region" description="Basic and acidic residues" evidence="3">
    <location>
        <begin position="416"/>
        <end position="432"/>
    </location>
</feature>
<sequence>MNSPPACGSPRQDFPPGDQLDSLTLDGPPTKNTSGTATLITFSQTSGLPNDDISHGALQDDPTQKKLLSQKATPPPSPLLSELLKKGSILASNSRLIGESDGSPGNVAGPHDSQLHSSCQPLSQATGAPMLSRLLEAGPAQFSSPLGFIVGADSPSCGPVSAAHSAPLDLTVSETVDVMAPSAQADSAEDKVAELSEEDVDASYMGDELDLKTVGDIIAIIEDKDTKAEEGENVLESKADSEVTGPELGEEEEGDGAEEFSSEPDGEMELEPAASESEDGYSLHTVSSSLQLHTTADSIPSSPASSQFEDLEALQAHKIWKKAIMLVWRAAANHRPMDLATIKKNIETGLIRTTAEFQRDIMLMFQNAVMYNGLDHDVYHMALEMQRDVLEQIQQFLATQLIMETSESGISAKSLRGRDSTRRQDSTDKVLH</sequence>
<feature type="compositionally biased region" description="Polar residues" evidence="3">
    <location>
        <begin position="30"/>
        <end position="48"/>
    </location>
</feature>
<evidence type="ECO:0000313" key="6">
    <source>
        <dbReference type="Proteomes" id="UP001476798"/>
    </source>
</evidence>
<evidence type="ECO:0000256" key="1">
    <source>
        <dbReference type="ARBA" id="ARBA00023117"/>
    </source>
</evidence>
<dbReference type="Pfam" id="PF00439">
    <property type="entry name" value="Bromodomain"/>
    <property type="match status" value="1"/>
</dbReference>
<keyword evidence="1 2" id="KW-0103">Bromodomain</keyword>
<dbReference type="PANTHER" id="PTHR15398">
    <property type="entry name" value="BROMODOMAIN-CONTAINING PROTEIN 8"/>
    <property type="match status" value="1"/>
</dbReference>
<evidence type="ECO:0000256" key="3">
    <source>
        <dbReference type="SAM" id="MobiDB-lite"/>
    </source>
</evidence>
<dbReference type="SUPFAM" id="SSF47370">
    <property type="entry name" value="Bromodomain"/>
    <property type="match status" value="1"/>
</dbReference>
<dbReference type="InterPro" id="IPR001487">
    <property type="entry name" value="Bromodomain"/>
</dbReference>
<dbReference type="EMBL" id="JAHRIO010063140">
    <property type="protein sequence ID" value="MEQ2179543.1"/>
    <property type="molecule type" value="Genomic_DNA"/>
</dbReference>
<feature type="region of interest" description="Disordered" evidence="3">
    <location>
        <begin position="226"/>
        <end position="282"/>
    </location>
</feature>
<accession>A0ABV0P7W8</accession>